<dbReference type="Pfam" id="PF04039">
    <property type="entry name" value="MnhB"/>
    <property type="match status" value="1"/>
</dbReference>
<reference evidence="10" key="1">
    <citation type="journal article" date="2019" name="Int. J. Syst. Evol. Microbiol.">
        <title>The Global Catalogue of Microorganisms (GCM) 10K type strain sequencing project: providing services to taxonomists for standard genome sequencing and annotation.</title>
        <authorList>
            <consortium name="The Broad Institute Genomics Platform"/>
            <consortium name="The Broad Institute Genome Sequencing Center for Infectious Disease"/>
            <person name="Wu L."/>
            <person name="Ma J."/>
        </authorList>
    </citation>
    <scope>NUCLEOTIDE SEQUENCE [LARGE SCALE GENOMIC DNA]</scope>
    <source>
        <strain evidence="10">KCTC 33575</strain>
    </source>
</reference>
<protein>
    <submittedName>
        <fullName evidence="9">MnhB domain-containing protein</fullName>
    </submittedName>
</protein>
<proteinExistence type="inferred from homology"/>
<gene>
    <name evidence="9" type="ORF">ACFSX4_06560</name>
</gene>
<evidence type="ECO:0000256" key="2">
    <source>
        <dbReference type="ARBA" id="ARBA00009425"/>
    </source>
</evidence>
<evidence type="ECO:0000256" key="3">
    <source>
        <dbReference type="ARBA" id="ARBA00022475"/>
    </source>
</evidence>
<keyword evidence="10" id="KW-1185">Reference proteome</keyword>
<evidence type="ECO:0000256" key="1">
    <source>
        <dbReference type="ARBA" id="ARBA00004651"/>
    </source>
</evidence>
<feature type="transmembrane region" description="Helical" evidence="7">
    <location>
        <begin position="20"/>
        <end position="43"/>
    </location>
</feature>
<feature type="transmembrane region" description="Helical" evidence="7">
    <location>
        <begin position="123"/>
        <end position="152"/>
    </location>
</feature>
<keyword evidence="3" id="KW-1003">Cell membrane</keyword>
<dbReference type="PANTHER" id="PTHR33932:SF4">
    <property type="entry name" value="NA(+)_H(+) ANTIPORTER SUBUNIT B"/>
    <property type="match status" value="1"/>
</dbReference>
<feature type="transmembrane region" description="Helical" evidence="7">
    <location>
        <begin position="49"/>
        <end position="69"/>
    </location>
</feature>
<dbReference type="RefSeq" id="WP_377772762.1">
    <property type="nucleotide sequence ID" value="NZ_JBHUOQ010000001.1"/>
</dbReference>
<evidence type="ECO:0000256" key="6">
    <source>
        <dbReference type="ARBA" id="ARBA00023136"/>
    </source>
</evidence>
<comment type="subcellular location">
    <subcellularLocation>
        <location evidence="1">Cell membrane</location>
        <topology evidence="1">Multi-pass membrane protein</topology>
    </subcellularLocation>
</comment>
<feature type="domain" description="Na+/H+ antiporter MnhB subunit-related protein" evidence="8">
    <location>
        <begin position="22"/>
        <end position="144"/>
    </location>
</feature>
<evidence type="ECO:0000313" key="10">
    <source>
        <dbReference type="Proteomes" id="UP001597519"/>
    </source>
</evidence>
<accession>A0ABW5WXI3</accession>
<evidence type="ECO:0000256" key="7">
    <source>
        <dbReference type="SAM" id="Phobius"/>
    </source>
</evidence>
<dbReference type="InterPro" id="IPR007182">
    <property type="entry name" value="MnhB"/>
</dbReference>
<comment type="caution">
    <text evidence="9">The sequence shown here is derived from an EMBL/GenBank/DDBJ whole genome shotgun (WGS) entry which is preliminary data.</text>
</comment>
<keyword evidence="5 7" id="KW-1133">Transmembrane helix</keyword>
<comment type="similarity">
    <text evidence="2">Belongs to the CPA3 antiporters (TC 2.A.63) subunit B family.</text>
</comment>
<evidence type="ECO:0000259" key="8">
    <source>
        <dbReference type="Pfam" id="PF04039"/>
    </source>
</evidence>
<dbReference type="InterPro" id="IPR050622">
    <property type="entry name" value="CPA3_antiporter_subunitB"/>
</dbReference>
<keyword evidence="4 7" id="KW-0812">Transmembrane</keyword>
<keyword evidence="6 7" id="KW-0472">Membrane</keyword>
<evidence type="ECO:0000256" key="5">
    <source>
        <dbReference type="ARBA" id="ARBA00022989"/>
    </source>
</evidence>
<name>A0ABW5WXI3_9STAP</name>
<organism evidence="9 10">
    <name type="scientific">Corticicoccus populi</name>
    <dbReference type="NCBI Taxonomy" id="1812821"/>
    <lineage>
        <taxon>Bacteria</taxon>
        <taxon>Bacillati</taxon>
        <taxon>Bacillota</taxon>
        <taxon>Bacilli</taxon>
        <taxon>Bacillales</taxon>
        <taxon>Staphylococcaceae</taxon>
        <taxon>Corticicoccus</taxon>
    </lineage>
</organism>
<dbReference type="PANTHER" id="PTHR33932">
    <property type="entry name" value="NA(+)/H(+) ANTIPORTER SUBUNIT B"/>
    <property type="match status" value="1"/>
</dbReference>
<sequence length="159" mass="17454">MKSTLKKAGYNKVHKQMNDVFLQFTAKVVFLIIMMYSINLFFAGHYTPGGGFVGGLLCAASIILLLVAFDRKIIGDMLKVDFRTIIYIGLAIAIVVPGLLFLFGEPFFTHQHTYIHLPVFGEIPIHTAMFFDLGVYLTVAGATVLIIILLAAGELGGKK</sequence>
<feature type="transmembrane region" description="Helical" evidence="7">
    <location>
        <begin position="81"/>
        <end position="103"/>
    </location>
</feature>
<dbReference type="Proteomes" id="UP001597519">
    <property type="component" value="Unassembled WGS sequence"/>
</dbReference>
<evidence type="ECO:0000256" key="4">
    <source>
        <dbReference type="ARBA" id="ARBA00022692"/>
    </source>
</evidence>
<evidence type="ECO:0000313" key="9">
    <source>
        <dbReference type="EMBL" id="MFD2830129.1"/>
    </source>
</evidence>
<dbReference type="EMBL" id="JBHUOQ010000001">
    <property type="protein sequence ID" value="MFD2830129.1"/>
    <property type="molecule type" value="Genomic_DNA"/>
</dbReference>